<proteinExistence type="predicted"/>
<dbReference type="EMBL" id="BMFN01000002">
    <property type="protein sequence ID" value="GGF63722.1"/>
    <property type="molecule type" value="Genomic_DNA"/>
</dbReference>
<organism evidence="1 2">
    <name type="scientific">Hymenobacter qilianensis</name>
    <dbReference type="NCBI Taxonomy" id="1385715"/>
    <lineage>
        <taxon>Bacteria</taxon>
        <taxon>Pseudomonadati</taxon>
        <taxon>Bacteroidota</taxon>
        <taxon>Cytophagia</taxon>
        <taxon>Cytophagales</taxon>
        <taxon>Hymenobacteraceae</taxon>
        <taxon>Hymenobacter</taxon>
    </lineage>
</organism>
<reference evidence="1 2" key="1">
    <citation type="journal article" date="2019" name="Int. J. Syst. Evol. Microbiol.">
        <title>The Global Catalogue of Microorganisms (GCM) 10K type strain sequencing project: providing services to taxonomists for standard genome sequencing and annotation.</title>
        <authorList>
            <consortium name="The Broad Institute Genomics Platform"/>
            <consortium name="The Broad Institute Genome Sequencing Center for Infectious Disease"/>
            <person name="Wu L."/>
            <person name="Ma J."/>
        </authorList>
    </citation>
    <scope>NUCLEOTIDE SEQUENCE [LARGE SCALE GENOMIC DNA]</scope>
    <source>
        <strain evidence="1 2">CGMCC 1.12720</strain>
    </source>
</reference>
<accession>A0ACB5PR25</accession>
<keyword evidence="2" id="KW-1185">Reference proteome</keyword>
<evidence type="ECO:0000313" key="1">
    <source>
        <dbReference type="EMBL" id="GGF63722.1"/>
    </source>
</evidence>
<comment type="caution">
    <text evidence="1">The sequence shown here is derived from an EMBL/GenBank/DDBJ whole genome shotgun (WGS) entry which is preliminary data.</text>
</comment>
<dbReference type="Proteomes" id="UP000605392">
    <property type="component" value="Unassembled WGS sequence"/>
</dbReference>
<sequence>MATNNSQKHLLIFARLPALGQVKTRLAQSIGDEAALAVYRELLACTRAAADGFGGQKTVWLTQSPSLPLTPEAVAAEWPAYNWQPQPPGDLGGKMQHAFTQAFAVGATSVVIIGTDCPGLTTALLSQAFERLATHDVVVGPAADGGYYLLGMNTLHPALFQQKAWSTASVLHDTLADAARLGLQVARLPTMHDVDTADDLAVWRAAENQAK</sequence>
<protein>
    <submittedName>
        <fullName evidence="1">Uncharacterized protein</fullName>
    </submittedName>
</protein>
<evidence type="ECO:0000313" key="2">
    <source>
        <dbReference type="Proteomes" id="UP000605392"/>
    </source>
</evidence>
<gene>
    <name evidence="1" type="ORF">GCM10011375_18300</name>
</gene>
<name>A0ACB5PR25_9BACT</name>